<protein>
    <submittedName>
        <fullName evidence="7">Chloramphenicol 3-O phosphotransferase</fullName>
    </submittedName>
</protein>
<dbReference type="Gene3D" id="3.40.50.300">
    <property type="entry name" value="P-loop containing nucleotide triphosphate hydrolases"/>
    <property type="match status" value="1"/>
</dbReference>
<dbReference type="Pfam" id="PF07931">
    <property type="entry name" value="CPT"/>
    <property type="match status" value="1"/>
</dbReference>
<dbReference type="PIRSF" id="PIRSF007531">
    <property type="entry name" value="CPT"/>
    <property type="match status" value="1"/>
</dbReference>
<keyword evidence="4" id="KW-0067">ATP-binding</keyword>
<proteinExistence type="predicted"/>
<reference evidence="7 8" key="1">
    <citation type="submission" date="2019-06" db="EMBL/GenBank/DDBJ databases">
        <title>Sequencing the genomes of 1000 actinobacteria strains.</title>
        <authorList>
            <person name="Klenk H.-P."/>
        </authorList>
    </citation>
    <scope>NUCLEOTIDE SEQUENCE [LARGE SCALE GENOMIC DNA]</scope>
    <source>
        <strain evidence="7 8">DSM 18607</strain>
    </source>
</reference>
<dbReference type="GO" id="GO:0016301">
    <property type="term" value="F:kinase activity"/>
    <property type="evidence" value="ECO:0007669"/>
    <property type="project" value="UniProtKB-KW"/>
</dbReference>
<dbReference type="GO" id="GO:0005524">
    <property type="term" value="F:ATP binding"/>
    <property type="evidence" value="ECO:0007669"/>
    <property type="project" value="UniProtKB-KW"/>
</dbReference>
<organism evidence="7 8">
    <name type="scientific">Lapillicoccus jejuensis</name>
    <dbReference type="NCBI Taxonomy" id="402171"/>
    <lineage>
        <taxon>Bacteria</taxon>
        <taxon>Bacillati</taxon>
        <taxon>Actinomycetota</taxon>
        <taxon>Actinomycetes</taxon>
        <taxon>Micrococcales</taxon>
        <taxon>Intrasporangiaceae</taxon>
        <taxon>Lapillicoccus</taxon>
    </lineage>
</organism>
<feature type="binding site" evidence="6">
    <location>
        <begin position="22"/>
        <end position="29"/>
    </location>
    <ligand>
        <name>ATP</name>
        <dbReference type="ChEBI" id="CHEBI:30616"/>
    </ligand>
</feature>
<name>A0A542E3A1_9MICO</name>
<dbReference type="PROSITE" id="PS01075">
    <property type="entry name" value="ACETATE_KINASE_1"/>
    <property type="match status" value="1"/>
</dbReference>
<evidence type="ECO:0000256" key="5">
    <source>
        <dbReference type="PIRSR" id="PIRSR007531-1"/>
    </source>
</evidence>
<dbReference type="InterPro" id="IPR012853">
    <property type="entry name" value="CPT"/>
</dbReference>
<dbReference type="GO" id="GO:0016774">
    <property type="term" value="F:phosphotransferase activity, carboxyl group as acceptor"/>
    <property type="evidence" value="ECO:0007669"/>
    <property type="project" value="InterPro"/>
</dbReference>
<dbReference type="EMBL" id="VFMN01000001">
    <property type="protein sequence ID" value="TQJ09714.1"/>
    <property type="molecule type" value="Genomic_DNA"/>
</dbReference>
<accession>A0A542E3A1</accession>
<comment type="caution">
    <text evidence="7">The sequence shown here is derived from an EMBL/GenBank/DDBJ whole genome shotgun (WGS) entry which is preliminary data.</text>
</comment>
<dbReference type="InterPro" id="IPR023865">
    <property type="entry name" value="Aliphatic_acid_kinase_CS"/>
</dbReference>
<evidence type="ECO:0000256" key="6">
    <source>
        <dbReference type="PIRSR" id="PIRSR007531-2"/>
    </source>
</evidence>
<dbReference type="SUPFAM" id="SSF52540">
    <property type="entry name" value="P-loop containing nucleoside triphosphate hydrolases"/>
    <property type="match status" value="1"/>
</dbReference>
<gene>
    <name evidence="7" type="ORF">FB458_2828</name>
</gene>
<dbReference type="AlphaFoldDB" id="A0A542E3A1"/>
<keyword evidence="1 7" id="KW-0808">Transferase</keyword>
<evidence type="ECO:0000313" key="8">
    <source>
        <dbReference type="Proteomes" id="UP000317893"/>
    </source>
</evidence>
<evidence type="ECO:0000256" key="2">
    <source>
        <dbReference type="ARBA" id="ARBA00022741"/>
    </source>
</evidence>
<sequence>MVGSTVREDHADVPVDVVVLNGGSSSGKTTIGRRLQELLPRPWLLVGVDDLIDVATSSLISYGPDGEVLLGDQWRAVETAWSRGVAEMARAGVGIIIDDVFLDGVVSQERTRTRLGGLEVLWVGVRCAPEIAAERERARGDRPVGMALGQALRVHAGVAYDLVVDSGAATPEECARRIADQLA</sequence>
<evidence type="ECO:0000256" key="1">
    <source>
        <dbReference type="ARBA" id="ARBA00022679"/>
    </source>
</evidence>
<feature type="active site" evidence="5">
    <location>
        <position position="49"/>
    </location>
</feature>
<keyword evidence="8" id="KW-1185">Reference proteome</keyword>
<evidence type="ECO:0000256" key="4">
    <source>
        <dbReference type="ARBA" id="ARBA00022840"/>
    </source>
</evidence>
<keyword evidence="2" id="KW-0547">Nucleotide-binding</keyword>
<dbReference type="InterPro" id="IPR027417">
    <property type="entry name" value="P-loop_NTPase"/>
</dbReference>
<evidence type="ECO:0000313" key="7">
    <source>
        <dbReference type="EMBL" id="TQJ09714.1"/>
    </source>
</evidence>
<evidence type="ECO:0000256" key="3">
    <source>
        <dbReference type="ARBA" id="ARBA00022777"/>
    </source>
</evidence>
<keyword evidence="3" id="KW-0418">Kinase</keyword>
<dbReference type="Proteomes" id="UP000317893">
    <property type="component" value="Unassembled WGS sequence"/>
</dbReference>